<evidence type="ECO:0000313" key="4">
    <source>
        <dbReference type="Proteomes" id="UP001501207"/>
    </source>
</evidence>
<dbReference type="RefSeq" id="WP_344981497.1">
    <property type="nucleotide sequence ID" value="NZ_BAABFN010000022.1"/>
</dbReference>
<dbReference type="Gene3D" id="3.30.565.10">
    <property type="entry name" value="Histidine kinase-like ATPase, C-terminal domain"/>
    <property type="match status" value="1"/>
</dbReference>
<keyword evidence="1" id="KW-1133">Transmembrane helix</keyword>
<proteinExistence type="predicted"/>
<gene>
    <name evidence="3" type="ORF">GCM10023143_33330</name>
</gene>
<comment type="caution">
    <text evidence="3">The sequence shown here is derived from an EMBL/GenBank/DDBJ whole genome shotgun (WGS) entry which is preliminary data.</text>
</comment>
<dbReference type="Proteomes" id="UP001501207">
    <property type="component" value="Unassembled WGS sequence"/>
</dbReference>
<reference evidence="4" key="1">
    <citation type="journal article" date="2019" name="Int. J. Syst. Evol. Microbiol.">
        <title>The Global Catalogue of Microorganisms (GCM) 10K type strain sequencing project: providing services to taxonomists for standard genome sequencing and annotation.</title>
        <authorList>
            <consortium name="The Broad Institute Genomics Platform"/>
            <consortium name="The Broad Institute Genome Sequencing Center for Infectious Disease"/>
            <person name="Wu L."/>
            <person name="Ma J."/>
        </authorList>
    </citation>
    <scope>NUCLEOTIDE SEQUENCE [LARGE SCALE GENOMIC DNA]</scope>
    <source>
        <strain evidence="4">JCM 17664</strain>
    </source>
</reference>
<keyword evidence="1" id="KW-0812">Transmembrane</keyword>
<name>A0ABP8G8S6_9BACT</name>
<dbReference type="PANTHER" id="PTHR34220:SF7">
    <property type="entry name" value="SENSOR HISTIDINE KINASE YPDA"/>
    <property type="match status" value="1"/>
</dbReference>
<accession>A0ABP8G8S6</accession>
<protein>
    <recommendedName>
        <fullName evidence="2">Signal transduction histidine kinase internal region domain-containing protein</fullName>
    </recommendedName>
</protein>
<feature type="transmembrane region" description="Helical" evidence="1">
    <location>
        <begin position="73"/>
        <end position="95"/>
    </location>
</feature>
<sequence length="353" mass="40583">MASQAPSIKEFRLFFAIEWVIWTAATAITLALWYDQPWLLAVSDSVVSNGLLAFSTFIIVNVLSFYQPGYGRLPFALLLVVGMSFLWIKVDYLILQGLYPPEWDDMLHQTLPVRFALSVLFTMLFAMGNLLWTLLKDQQESRDREADLRQMAKDAELYKLRQQLQPHFLFNSLNSINALICVHPEEARKMVQQLSDFLRGTLKREESQFIPLEEELQYLQLYLDIEKVRFGHRLKTSSDVSEEALKAKMPPLLLQPLMENAIKFGLYGTTEQVGIHLRAIVRDGHLVIAIMNPYDPDMQMPEGTGFGLKSVKRRLHLLFGQAAQVETNTTPDAFAVVIRFPLFYEHDKSNPDR</sequence>
<dbReference type="SUPFAM" id="SSF55874">
    <property type="entry name" value="ATPase domain of HSP90 chaperone/DNA topoisomerase II/histidine kinase"/>
    <property type="match status" value="1"/>
</dbReference>
<evidence type="ECO:0000259" key="2">
    <source>
        <dbReference type="Pfam" id="PF06580"/>
    </source>
</evidence>
<feature type="domain" description="Signal transduction histidine kinase internal region" evidence="2">
    <location>
        <begin position="155"/>
        <end position="234"/>
    </location>
</feature>
<evidence type="ECO:0000256" key="1">
    <source>
        <dbReference type="SAM" id="Phobius"/>
    </source>
</evidence>
<feature type="transmembrane region" description="Helical" evidence="1">
    <location>
        <begin position="46"/>
        <end position="66"/>
    </location>
</feature>
<feature type="transmembrane region" description="Helical" evidence="1">
    <location>
        <begin position="12"/>
        <end position="34"/>
    </location>
</feature>
<dbReference type="Pfam" id="PF06580">
    <property type="entry name" value="His_kinase"/>
    <property type="match status" value="1"/>
</dbReference>
<feature type="transmembrane region" description="Helical" evidence="1">
    <location>
        <begin position="115"/>
        <end position="135"/>
    </location>
</feature>
<dbReference type="InterPro" id="IPR036890">
    <property type="entry name" value="HATPase_C_sf"/>
</dbReference>
<dbReference type="InterPro" id="IPR010559">
    <property type="entry name" value="Sig_transdc_His_kin_internal"/>
</dbReference>
<keyword evidence="1" id="KW-0472">Membrane</keyword>
<dbReference type="InterPro" id="IPR050640">
    <property type="entry name" value="Bact_2-comp_sensor_kinase"/>
</dbReference>
<dbReference type="PANTHER" id="PTHR34220">
    <property type="entry name" value="SENSOR HISTIDINE KINASE YPDA"/>
    <property type="match status" value="1"/>
</dbReference>
<evidence type="ECO:0000313" key="3">
    <source>
        <dbReference type="EMBL" id="GAA4319711.1"/>
    </source>
</evidence>
<keyword evidence="4" id="KW-1185">Reference proteome</keyword>
<dbReference type="EMBL" id="BAABFN010000022">
    <property type="protein sequence ID" value="GAA4319711.1"/>
    <property type="molecule type" value="Genomic_DNA"/>
</dbReference>
<organism evidence="3 4">
    <name type="scientific">Compostibacter hankyongensis</name>
    <dbReference type="NCBI Taxonomy" id="1007089"/>
    <lineage>
        <taxon>Bacteria</taxon>
        <taxon>Pseudomonadati</taxon>
        <taxon>Bacteroidota</taxon>
        <taxon>Chitinophagia</taxon>
        <taxon>Chitinophagales</taxon>
        <taxon>Chitinophagaceae</taxon>
        <taxon>Compostibacter</taxon>
    </lineage>
</organism>